<reference evidence="1 2" key="2">
    <citation type="journal article" date="2022" name="Mol. Ecol. Resour.">
        <title>The genomes of chicory, endive, great burdock and yacon provide insights into Asteraceae paleo-polyploidization history and plant inulin production.</title>
        <authorList>
            <person name="Fan W."/>
            <person name="Wang S."/>
            <person name="Wang H."/>
            <person name="Wang A."/>
            <person name="Jiang F."/>
            <person name="Liu H."/>
            <person name="Zhao H."/>
            <person name="Xu D."/>
            <person name="Zhang Y."/>
        </authorList>
    </citation>
    <scope>NUCLEOTIDE SEQUENCE [LARGE SCALE GENOMIC DNA]</scope>
    <source>
        <strain evidence="2">cv. Niubang</strain>
    </source>
</reference>
<name>A0ACB9FGA6_ARCLA</name>
<accession>A0ACB9FGA6</accession>
<reference evidence="2" key="1">
    <citation type="journal article" date="2022" name="Mol. Ecol. Resour.">
        <title>The genomes of chicory, endive, great burdock and yacon provide insights into Asteraceae palaeo-polyploidization history and plant inulin production.</title>
        <authorList>
            <person name="Fan W."/>
            <person name="Wang S."/>
            <person name="Wang H."/>
            <person name="Wang A."/>
            <person name="Jiang F."/>
            <person name="Liu H."/>
            <person name="Zhao H."/>
            <person name="Xu D."/>
            <person name="Zhang Y."/>
        </authorList>
    </citation>
    <scope>NUCLEOTIDE SEQUENCE [LARGE SCALE GENOMIC DNA]</scope>
    <source>
        <strain evidence="2">cv. Niubang</strain>
    </source>
</reference>
<organism evidence="1 2">
    <name type="scientific">Arctium lappa</name>
    <name type="common">Greater burdock</name>
    <name type="synonym">Lappa major</name>
    <dbReference type="NCBI Taxonomy" id="4217"/>
    <lineage>
        <taxon>Eukaryota</taxon>
        <taxon>Viridiplantae</taxon>
        <taxon>Streptophyta</taxon>
        <taxon>Embryophyta</taxon>
        <taxon>Tracheophyta</taxon>
        <taxon>Spermatophyta</taxon>
        <taxon>Magnoliopsida</taxon>
        <taxon>eudicotyledons</taxon>
        <taxon>Gunneridae</taxon>
        <taxon>Pentapetalae</taxon>
        <taxon>asterids</taxon>
        <taxon>campanulids</taxon>
        <taxon>Asterales</taxon>
        <taxon>Asteraceae</taxon>
        <taxon>Carduoideae</taxon>
        <taxon>Cardueae</taxon>
        <taxon>Arctiinae</taxon>
        <taxon>Arctium</taxon>
    </lineage>
</organism>
<protein>
    <submittedName>
        <fullName evidence="1">Uncharacterized protein</fullName>
    </submittedName>
</protein>
<sequence length="140" mass="14464">MDPPPLHHPLSRSPYGGINGGGSPSDSGVDSKEIAPVVLEEGTVVGGRYGDGSPADGHGYSQETATIVADEGMGGRDGGISPDDGVVDGDGHDAAGLSFDLNVEIKMGWWPVKMVATEPDRKRMRYGGGDDGAPPEQNYN</sequence>
<evidence type="ECO:0000313" key="2">
    <source>
        <dbReference type="Proteomes" id="UP001055879"/>
    </source>
</evidence>
<proteinExistence type="predicted"/>
<keyword evidence="2" id="KW-1185">Reference proteome</keyword>
<dbReference type="EMBL" id="CM042047">
    <property type="protein sequence ID" value="KAI3770031.1"/>
    <property type="molecule type" value="Genomic_DNA"/>
</dbReference>
<dbReference type="Proteomes" id="UP001055879">
    <property type="component" value="Linkage Group LG01"/>
</dbReference>
<gene>
    <name evidence="1" type="ORF">L6452_01151</name>
</gene>
<comment type="caution">
    <text evidence="1">The sequence shown here is derived from an EMBL/GenBank/DDBJ whole genome shotgun (WGS) entry which is preliminary data.</text>
</comment>
<evidence type="ECO:0000313" key="1">
    <source>
        <dbReference type="EMBL" id="KAI3770031.1"/>
    </source>
</evidence>